<feature type="region of interest" description="Disordered" evidence="6">
    <location>
        <begin position="299"/>
        <end position="365"/>
    </location>
</feature>
<name>A0ABS4Z1T9_9MICC</name>
<feature type="transmembrane region" description="Helical" evidence="7">
    <location>
        <begin position="237"/>
        <end position="261"/>
    </location>
</feature>
<dbReference type="EMBL" id="JAGIOI010000001">
    <property type="protein sequence ID" value="MBP2414223.1"/>
    <property type="molecule type" value="Genomic_DNA"/>
</dbReference>
<protein>
    <submittedName>
        <fullName evidence="8">Membrane protein</fullName>
    </submittedName>
</protein>
<keyword evidence="5 7" id="KW-0472">Membrane</keyword>
<feature type="transmembrane region" description="Helical" evidence="7">
    <location>
        <begin position="203"/>
        <end position="225"/>
    </location>
</feature>
<dbReference type="Proteomes" id="UP000711614">
    <property type="component" value="Unassembled WGS sequence"/>
</dbReference>
<evidence type="ECO:0000256" key="3">
    <source>
        <dbReference type="ARBA" id="ARBA00022692"/>
    </source>
</evidence>
<feature type="transmembrane region" description="Helical" evidence="7">
    <location>
        <begin position="21"/>
        <end position="43"/>
    </location>
</feature>
<comment type="subcellular location">
    <subcellularLocation>
        <location evidence="1">Cell membrane</location>
        <topology evidence="1">Multi-pass membrane protein</topology>
    </subcellularLocation>
</comment>
<evidence type="ECO:0000313" key="9">
    <source>
        <dbReference type="Proteomes" id="UP000711614"/>
    </source>
</evidence>
<evidence type="ECO:0000313" key="8">
    <source>
        <dbReference type="EMBL" id="MBP2414223.1"/>
    </source>
</evidence>
<reference evidence="8 9" key="1">
    <citation type="submission" date="2021-03" db="EMBL/GenBank/DDBJ databases">
        <title>Sequencing the genomes of 1000 actinobacteria strains.</title>
        <authorList>
            <person name="Klenk H.-P."/>
        </authorList>
    </citation>
    <scope>NUCLEOTIDE SEQUENCE [LARGE SCALE GENOMIC DNA]</scope>
    <source>
        <strain evidence="8 9">DSM 16005</strain>
    </source>
</reference>
<evidence type="ECO:0000256" key="1">
    <source>
        <dbReference type="ARBA" id="ARBA00004651"/>
    </source>
</evidence>
<evidence type="ECO:0000256" key="7">
    <source>
        <dbReference type="SAM" id="Phobius"/>
    </source>
</evidence>
<organism evidence="8 9">
    <name type="scientific">Arthrobacter stackebrandtii</name>
    <dbReference type="NCBI Taxonomy" id="272161"/>
    <lineage>
        <taxon>Bacteria</taxon>
        <taxon>Bacillati</taxon>
        <taxon>Actinomycetota</taxon>
        <taxon>Actinomycetes</taxon>
        <taxon>Micrococcales</taxon>
        <taxon>Micrococcaceae</taxon>
        <taxon>Arthrobacter</taxon>
    </lineage>
</organism>
<dbReference type="NCBIfam" id="TIGR00765">
    <property type="entry name" value="yihY_not_rbn"/>
    <property type="match status" value="1"/>
</dbReference>
<keyword evidence="3 7" id="KW-0812">Transmembrane</keyword>
<dbReference type="Pfam" id="PF03631">
    <property type="entry name" value="Virul_fac_BrkB"/>
    <property type="match status" value="1"/>
</dbReference>
<accession>A0ABS4Z1T9</accession>
<dbReference type="RefSeq" id="WP_342591261.1">
    <property type="nucleotide sequence ID" value="NZ_JAGIOI010000001.1"/>
</dbReference>
<feature type="transmembrane region" description="Helical" evidence="7">
    <location>
        <begin position="81"/>
        <end position="105"/>
    </location>
</feature>
<dbReference type="PANTHER" id="PTHR30213:SF0">
    <property type="entry name" value="UPF0761 MEMBRANE PROTEIN YIHY"/>
    <property type="match status" value="1"/>
</dbReference>
<feature type="transmembrane region" description="Helical" evidence="7">
    <location>
        <begin position="126"/>
        <end position="152"/>
    </location>
</feature>
<sequence>MGKRSLATFSAEGCTDLAASLTYYGILSLFPAILAVVSILGLVGQGEESTQVMLDLVGELADESVAETLGPTVQQLSGSPAAGWTFSLGLFTALWSASGFVGAFSRAMNRLYGIAEGRPVWKLRPSLLLVTVATVILVAIIALLLVISGPIAQAIGDAIGLGDAAVTAWNMAKWPVVGALTIALIAGLYYFTPNIRQPRFRWISLGAAIALTTAVLASGGFGIYLANFGKYANTYGAIAGVIVLLLWLWLLNLALLFGAVVDAEMERGRELQGGIHAEAQLQLPPRDISASLKNGARNKCWWPKGGTSGSSSPRSRERTQPKAAPNCVPCSGSPDSALPQPRSQPHAAGAATAQPHTLPPRTSSDPVRHFDLAIIGTGSGATLPGPELAHLSIAIVEEIHFGGT</sequence>
<gene>
    <name evidence="8" type="ORF">JOF48_003022</name>
</gene>
<evidence type="ECO:0000256" key="5">
    <source>
        <dbReference type="ARBA" id="ARBA00023136"/>
    </source>
</evidence>
<keyword evidence="2" id="KW-1003">Cell membrane</keyword>
<evidence type="ECO:0000256" key="2">
    <source>
        <dbReference type="ARBA" id="ARBA00022475"/>
    </source>
</evidence>
<dbReference type="PANTHER" id="PTHR30213">
    <property type="entry name" value="INNER MEMBRANE PROTEIN YHJD"/>
    <property type="match status" value="1"/>
</dbReference>
<comment type="caution">
    <text evidence="8">The sequence shown here is derived from an EMBL/GenBank/DDBJ whole genome shotgun (WGS) entry which is preliminary data.</text>
</comment>
<evidence type="ECO:0000256" key="4">
    <source>
        <dbReference type="ARBA" id="ARBA00022989"/>
    </source>
</evidence>
<keyword evidence="4 7" id="KW-1133">Transmembrane helix</keyword>
<proteinExistence type="predicted"/>
<dbReference type="InterPro" id="IPR017039">
    <property type="entry name" value="Virul_fac_BrkB"/>
</dbReference>
<evidence type="ECO:0000256" key="6">
    <source>
        <dbReference type="SAM" id="MobiDB-lite"/>
    </source>
</evidence>
<keyword evidence="9" id="KW-1185">Reference proteome</keyword>
<feature type="transmembrane region" description="Helical" evidence="7">
    <location>
        <begin position="172"/>
        <end position="191"/>
    </location>
</feature>